<feature type="region of interest" description="Disordered" evidence="1">
    <location>
        <begin position="545"/>
        <end position="566"/>
    </location>
</feature>
<dbReference type="Proteomes" id="UP001153954">
    <property type="component" value="Unassembled WGS sequence"/>
</dbReference>
<protein>
    <recommendedName>
        <fullName evidence="4">Seminal fluid protein</fullName>
    </recommendedName>
</protein>
<feature type="region of interest" description="Disordered" evidence="1">
    <location>
        <begin position="587"/>
        <end position="619"/>
    </location>
</feature>
<feature type="compositionally biased region" description="Low complexity" evidence="1">
    <location>
        <begin position="115"/>
        <end position="138"/>
    </location>
</feature>
<gene>
    <name evidence="2" type="ORF">EEDITHA_LOCUS17549</name>
</gene>
<sequence length="766" mass="86257">MWEYLAVLLLGFWLGVAIFLYVSCYWLEEILDLPKQRLGHNAHNHTGASGAHAQLKRLVARVVEEAAALPALARYAAEEHTPTETSTYEDLLATAILNKVIERYQTESGSGGRSSGIHSASASPSPSDRSSPRSLNSRTTREITPPIHAEDDASDWEEGEATDEAPEVPRRVPFPEFGGDIVHTSDNEFRDFDEISGSDIQAVDGSWEENWLFQKKKIKNIQSAPVPMLVPNSNTQYRALIGDRDADDTTDLSDNGSDNEEELEYTSDVKKVLNSKHVIGGKPKLEEILDFEPDSLMIIDSNEEFERTDKIIEKEEPVTTGDKDVFNQKDIKHEKIVYNTNDNGHDSILVLGVNSGPISMAEFNLKEEIHRTTLNGHADNFANDTTGEDTTDSSINPKIKETANTLSRSEREKEYEETETLPIQRYADSLRKKHFEEYQEFSPPNPEKEDNLIPGSIADRERKKWLNYVEMPNNPYSPEAIQKRLSAKNTSSLFDIITTKKDLEEPNVPRENVPKMNNGIHSFNQQETIGDHFEDKMDKRQLNLSISTDDDTSEKGSISPSPKMLKDVLSDEVSQYKRYGRDYYIRQARSSSGERRGPSSLSSSVNRSMSSESVDAPASPVSASSALSELEAAALRTSVARAVLRPPRASPNFAINPIFETDRRDCPDHPDHTPDRPDRSPDCPDSGLYSVDASDNFYPDDGDLIRLEIPQKPEIMENLFEKYSDIRRSDSLRSEDLCHRSKRRPPLNFTFGGSVRLSKGFRRDLW</sequence>
<keyword evidence="3" id="KW-1185">Reference proteome</keyword>
<evidence type="ECO:0000313" key="2">
    <source>
        <dbReference type="EMBL" id="CAH2102986.1"/>
    </source>
</evidence>
<feature type="compositionally biased region" description="Basic and acidic residues" evidence="1">
    <location>
        <begin position="660"/>
        <end position="682"/>
    </location>
</feature>
<organism evidence="2 3">
    <name type="scientific">Euphydryas editha</name>
    <name type="common">Edith's checkerspot</name>
    <dbReference type="NCBI Taxonomy" id="104508"/>
    <lineage>
        <taxon>Eukaryota</taxon>
        <taxon>Metazoa</taxon>
        <taxon>Ecdysozoa</taxon>
        <taxon>Arthropoda</taxon>
        <taxon>Hexapoda</taxon>
        <taxon>Insecta</taxon>
        <taxon>Pterygota</taxon>
        <taxon>Neoptera</taxon>
        <taxon>Endopterygota</taxon>
        <taxon>Lepidoptera</taxon>
        <taxon>Glossata</taxon>
        <taxon>Ditrysia</taxon>
        <taxon>Papilionoidea</taxon>
        <taxon>Nymphalidae</taxon>
        <taxon>Nymphalinae</taxon>
        <taxon>Euphydryas</taxon>
    </lineage>
</organism>
<accession>A0AAU9UVG5</accession>
<name>A0AAU9UVG5_EUPED</name>
<dbReference type="EMBL" id="CAKOGL010000025">
    <property type="protein sequence ID" value="CAH2102986.1"/>
    <property type="molecule type" value="Genomic_DNA"/>
</dbReference>
<evidence type="ECO:0000313" key="3">
    <source>
        <dbReference type="Proteomes" id="UP001153954"/>
    </source>
</evidence>
<feature type="compositionally biased region" description="Acidic residues" evidence="1">
    <location>
        <begin position="152"/>
        <end position="166"/>
    </location>
</feature>
<feature type="region of interest" description="Disordered" evidence="1">
    <location>
        <begin position="651"/>
        <end position="687"/>
    </location>
</feature>
<feature type="compositionally biased region" description="Acidic residues" evidence="1">
    <location>
        <begin position="245"/>
        <end position="263"/>
    </location>
</feature>
<dbReference type="AlphaFoldDB" id="A0AAU9UVG5"/>
<feature type="region of interest" description="Disordered" evidence="1">
    <location>
        <begin position="243"/>
        <end position="263"/>
    </location>
</feature>
<comment type="caution">
    <text evidence="2">The sequence shown here is derived from an EMBL/GenBank/DDBJ whole genome shotgun (WGS) entry which is preliminary data.</text>
</comment>
<evidence type="ECO:0000256" key="1">
    <source>
        <dbReference type="SAM" id="MobiDB-lite"/>
    </source>
</evidence>
<evidence type="ECO:0008006" key="4">
    <source>
        <dbReference type="Google" id="ProtNLM"/>
    </source>
</evidence>
<reference evidence="2" key="1">
    <citation type="submission" date="2022-03" db="EMBL/GenBank/DDBJ databases">
        <authorList>
            <person name="Tunstrom K."/>
        </authorList>
    </citation>
    <scope>NUCLEOTIDE SEQUENCE</scope>
</reference>
<feature type="region of interest" description="Disordered" evidence="1">
    <location>
        <begin position="107"/>
        <end position="183"/>
    </location>
</feature>
<proteinExistence type="predicted"/>
<feature type="compositionally biased region" description="Low complexity" evidence="1">
    <location>
        <begin position="598"/>
        <end position="619"/>
    </location>
</feature>